<gene>
    <name evidence="2" type="ORF">GPUH_LOCUS10234</name>
</gene>
<dbReference type="Proteomes" id="UP000271098">
    <property type="component" value="Unassembled WGS sequence"/>
</dbReference>
<protein>
    <submittedName>
        <fullName evidence="4">CACTA en-spm transposon protein</fullName>
    </submittedName>
</protein>
<evidence type="ECO:0000313" key="3">
    <source>
        <dbReference type="Proteomes" id="UP000271098"/>
    </source>
</evidence>
<keyword evidence="3" id="KW-1185">Reference proteome</keyword>
<organism evidence="4">
    <name type="scientific">Gongylonema pulchrum</name>
    <dbReference type="NCBI Taxonomy" id="637853"/>
    <lineage>
        <taxon>Eukaryota</taxon>
        <taxon>Metazoa</taxon>
        <taxon>Ecdysozoa</taxon>
        <taxon>Nematoda</taxon>
        <taxon>Chromadorea</taxon>
        <taxon>Rhabditida</taxon>
        <taxon>Spirurina</taxon>
        <taxon>Spiruromorpha</taxon>
        <taxon>Spiruroidea</taxon>
        <taxon>Gongylonematidae</taxon>
        <taxon>Gongylonema</taxon>
    </lineage>
</organism>
<evidence type="ECO:0000256" key="1">
    <source>
        <dbReference type="SAM" id="MobiDB-lite"/>
    </source>
</evidence>
<dbReference type="EMBL" id="UYRT01077894">
    <property type="protein sequence ID" value="VDN17169.1"/>
    <property type="molecule type" value="Genomic_DNA"/>
</dbReference>
<evidence type="ECO:0000313" key="4">
    <source>
        <dbReference type="WBParaSite" id="GPUH_0001024701-mRNA-1"/>
    </source>
</evidence>
<accession>A0A183DNE3</accession>
<sequence>MVVTKELEVAQSLDDADSSWSEGDRSVDRFVPVLSSFLSTAKKDFEQTEKQFDDMNVNGGFVLGGVDIDDDRYFAASSFI</sequence>
<reference evidence="4" key="1">
    <citation type="submission" date="2016-06" db="UniProtKB">
        <authorList>
            <consortium name="WormBaseParasite"/>
        </authorList>
    </citation>
    <scope>IDENTIFICATION</scope>
</reference>
<evidence type="ECO:0000313" key="2">
    <source>
        <dbReference type="EMBL" id="VDN17169.1"/>
    </source>
</evidence>
<name>A0A183DNE3_9BILA</name>
<reference evidence="2 3" key="2">
    <citation type="submission" date="2018-11" db="EMBL/GenBank/DDBJ databases">
        <authorList>
            <consortium name="Pathogen Informatics"/>
        </authorList>
    </citation>
    <scope>NUCLEOTIDE SEQUENCE [LARGE SCALE GENOMIC DNA]</scope>
</reference>
<proteinExistence type="predicted"/>
<feature type="region of interest" description="Disordered" evidence="1">
    <location>
        <begin position="1"/>
        <end position="22"/>
    </location>
</feature>
<dbReference type="AlphaFoldDB" id="A0A183DNE3"/>
<dbReference type="WBParaSite" id="GPUH_0001024701-mRNA-1">
    <property type="protein sequence ID" value="GPUH_0001024701-mRNA-1"/>
    <property type="gene ID" value="GPUH_0001024701"/>
</dbReference>